<dbReference type="InterPro" id="IPR011249">
    <property type="entry name" value="Metalloenz_LuxS/M16"/>
</dbReference>
<keyword evidence="5" id="KW-1185">Reference proteome</keyword>
<dbReference type="SUPFAM" id="SSF63411">
    <property type="entry name" value="LuxS/MPP-like metallohydrolase"/>
    <property type="match status" value="2"/>
</dbReference>
<sequence length="424" mass="46461">MTKDASLPTALMTTLPNGLRVVTQKISAMQSAAIGIRIDSSTRNEADDCGGASHFIEHLLFKGTEKRTADRIMEDFNALGARANAYTSQEEVFYYATSLASTIPATFEILADMFVNSTLPEEEVEKERGVVLQEISMNHDNPTRFVYHQFHKGFWKDHPIGKPILGTAVSITSIPRDRLMQHKKENYLAKATIVSAAGNVEHDEIVALADRLLSGLGTGELPRIAPGSTWSNALAENIHYQRPMEQTQFYMGYTIPPAGSEQRHLLTILNQILGGGMSSRLFREVRERRSLAYSVYSQAASYSDTAGLLIYAGTSADRAQEAIDVCHGEVRRFCNEMIDADTINAAKEQIRCKRLMALDDCETQVRRLSNTTSLFGAPEQVADSLEAVAAVTADEIIAMAKSLFSDAVPRVESIGPGDGPGLPN</sequence>
<evidence type="ECO:0000313" key="4">
    <source>
        <dbReference type="EMBL" id="MBT1070298.1"/>
    </source>
</evidence>
<accession>A0ABS5U3Q7</accession>
<feature type="domain" description="Peptidase M16 C-terminal" evidence="3">
    <location>
        <begin position="174"/>
        <end position="349"/>
    </location>
</feature>
<evidence type="ECO:0000256" key="1">
    <source>
        <dbReference type="ARBA" id="ARBA00007261"/>
    </source>
</evidence>
<comment type="similarity">
    <text evidence="1">Belongs to the peptidase M16 family.</text>
</comment>
<evidence type="ECO:0000259" key="2">
    <source>
        <dbReference type="Pfam" id="PF00675"/>
    </source>
</evidence>
<dbReference type="PANTHER" id="PTHR11851">
    <property type="entry name" value="METALLOPROTEASE"/>
    <property type="match status" value="1"/>
</dbReference>
<name>A0ABS5U3Q7_9BACT</name>
<evidence type="ECO:0000259" key="3">
    <source>
        <dbReference type="Pfam" id="PF05193"/>
    </source>
</evidence>
<comment type="caution">
    <text evidence="4">The sequence shown here is derived from an EMBL/GenBank/DDBJ whole genome shotgun (WGS) entry which is preliminary data.</text>
</comment>
<dbReference type="Gene3D" id="3.30.830.10">
    <property type="entry name" value="Metalloenzyme, LuxS/M16 peptidase-like"/>
    <property type="match status" value="2"/>
</dbReference>
<reference evidence="4 5" key="1">
    <citation type="submission" date="2021-05" db="EMBL/GenBank/DDBJ databases">
        <title>The draft genome of Geobacter chapellei DSM 13688.</title>
        <authorList>
            <person name="Xu Z."/>
            <person name="Masuda Y."/>
            <person name="Itoh H."/>
            <person name="Senoo K."/>
        </authorList>
    </citation>
    <scope>NUCLEOTIDE SEQUENCE [LARGE SCALE GENOMIC DNA]</scope>
    <source>
        <strain evidence="4 5">DSM 13688</strain>
    </source>
</reference>
<evidence type="ECO:0000313" key="5">
    <source>
        <dbReference type="Proteomes" id="UP000784128"/>
    </source>
</evidence>
<feature type="domain" description="Peptidase M16 N-terminal" evidence="2">
    <location>
        <begin position="20"/>
        <end position="167"/>
    </location>
</feature>
<protein>
    <submittedName>
        <fullName evidence="4">Insulinase family protein</fullName>
    </submittedName>
</protein>
<dbReference type="InterPro" id="IPR011765">
    <property type="entry name" value="Pept_M16_N"/>
</dbReference>
<dbReference type="RefSeq" id="WP_214296007.1">
    <property type="nucleotide sequence ID" value="NZ_JAHDYS010000001.1"/>
</dbReference>
<dbReference type="Pfam" id="PF05193">
    <property type="entry name" value="Peptidase_M16_C"/>
    <property type="match status" value="1"/>
</dbReference>
<gene>
    <name evidence="4" type="ORF">KJB30_00725</name>
</gene>
<dbReference type="PANTHER" id="PTHR11851:SF49">
    <property type="entry name" value="MITOCHONDRIAL-PROCESSING PEPTIDASE SUBUNIT ALPHA"/>
    <property type="match status" value="1"/>
</dbReference>
<proteinExistence type="inferred from homology"/>
<dbReference type="Proteomes" id="UP000784128">
    <property type="component" value="Unassembled WGS sequence"/>
</dbReference>
<dbReference type="Pfam" id="PF00675">
    <property type="entry name" value="Peptidase_M16"/>
    <property type="match status" value="1"/>
</dbReference>
<organism evidence="4 5">
    <name type="scientific">Pelotalea chapellei</name>
    <dbReference type="NCBI Taxonomy" id="44671"/>
    <lineage>
        <taxon>Bacteria</taxon>
        <taxon>Pseudomonadati</taxon>
        <taxon>Thermodesulfobacteriota</taxon>
        <taxon>Desulfuromonadia</taxon>
        <taxon>Geobacterales</taxon>
        <taxon>Geobacteraceae</taxon>
        <taxon>Pelotalea</taxon>
    </lineage>
</organism>
<dbReference type="InterPro" id="IPR050361">
    <property type="entry name" value="MPP/UQCRC_Complex"/>
</dbReference>
<dbReference type="EMBL" id="JAHDYS010000001">
    <property type="protein sequence ID" value="MBT1070298.1"/>
    <property type="molecule type" value="Genomic_DNA"/>
</dbReference>
<dbReference type="InterPro" id="IPR007863">
    <property type="entry name" value="Peptidase_M16_C"/>
</dbReference>